<evidence type="ECO:0000313" key="3">
    <source>
        <dbReference type="Proteomes" id="UP000292884"/>
    </source>
</evidence>
<reference evidence="2 3" key="1">
    <citation type="submission" date="2019-02" db="EMBL/GenBank/DDBJ databases">
        <title>Pedobacter sp. RP-1-13 sp. nov., isolated from Arctic soil.</title>
        <authorList>
            <person name="Dahal R.H."/>
        </authorList>
    </citation>
    <scope>NUCLEOTIDE SEQUENCE [LARGE SCALE GENOMIC DNA]</scope>
    <source>
        <strain evidence="2 3">RP-1-13</strain>
    </source>
</reference>
<dbReference type="AlphaFoldDB" id="A0A4R0MMU4"/>
<keyword evidence="1" id="KW-1133">Transmembrane helix</keyword>
<dbReference type="RefSeq" id="WP_131555022.1">
    <property type="nucleotide sequence ID" value="NZ_SJSK01000006.1"/>
</dbReference>
<comment type="caution">
    <text evidence="2">The sequence shown here is derived from an EMBL/GenBank/DDBJ whole genome shotgun (WGS) entry which is preliminary data.</text>
</comment>
<dbReference type="Proteomes" id="UP000292884">
    <property type="component" value="Unassembled WGS sequence"/>
</dbReference>
<sequence length="206" mass="24636">MKATKPSDHFDLKHCLKGLGLFMIMSYTQAYYFCFYLTFKKSLKSLANEFKDAEDHQITDYDFFKDIDDPLVRHAHSLFSLLSTYFRVYELRNGLNDVELVEWDDTVESNRYSPSLFYFGRKTSYVKIAFAYERYVEELENSFYYYCCALSLKSYQIPLNMRTRLDYSATGSFRYLNVEDYEVNSMIELIGQLQEQHKLLKELMRK</sequence>
<feature type="transmembrane region" description="Helical" evidence="1">
    <location>
        <begin position="20"/>
        <end position="39"/>
    </location>
</feature>
<evidence type="ECO:0000313" key="2">
    <source>
        <dbReference type="EMBL" id="TCC88058.1"/>
    </source>
</evidence>
<dbReference type="OrthoDB" id="772257at2"/>
<evidence type="ECO:0000256" key="1">
    <source>
        <dbReference type="SAM" id="Phobius"/>
    </source>
</evidence>
<dbReference type="EMBL" id="SJSK01000006">
    <property type="protein sequence ID" value="TCC88058.1"/>
    <property type="molecule type" value="Genomic_DNA"/>
</dbReference>
<proteinExistence type="predicted"/>
<organism evidence="2 3">
    <name type="scientific">Pedobacter frigiditerrae</name>
    <dbReference type="NCBI Taxonomy" id="2530452"/>
    <lineage>
        <taxon>Bacteria</taxon>
        <taxon>Pseudomonadati</taxon>
        <taxon>Bacteroidota</taxon>
        <taxon>Sphingobacteriia</taxon>
        <taxon>Sphingobacteriales</taxon>
        <taxon>Sphingobacteriaceae</taxon>
        <taxon>Pedobacter</taxon>
    </lineage>
</organism>
<keyword evidence="1" id="KW-0812">Transmembrane</keyword>
<accession>A0A4R0MMU4</accession>
<keyword evidence="3" id="KW-1185">Reference proteome</keyword>
<protein>
    <submittedName>
        <fullName evidence="2">Uncharacterized protein</fullName>
    </submittedName>
</protein>
<keyword evidence="1" id="KW-0472">Membrane</keyword>
<gene>
    <name evidence="2" type="ORF">EZ428_20255</name>
</gene>
<name>A0A4R0MMU4_9SPHI</name>